<dbReference type="RefSeq" id="WP_133290236.1">
    <property type="nucleotide sequence ID" value="NZ_SMSJ01000028.1"/>
</dbReference>
<dbReference type="EMBL" id="SMSJ01000028">
    <property type="protein sequence ID" value="TDH60989.1"/>
    <property type="molecule type" value="Genomic_DNA"/>
</dbReference>
<feature type="region of interest" description="Disordered" evidence="1">
    <location>
        <begin position="218"/>
        <end position="296"/>
    </location>
</feature>
<dbReference type="InterPro" id="IPR011990">
    <property type="entry name" value="TPR-like_helical_dom_sf"/>
</dbReference>
<name>A0A4R5QE98_9PROT</name>
<comment type="caution">
    <text evidence="2">The sequence shown here is derived from an EMBL/GenBank/DDBJ whole genome shotgun (WGS) entry which is preliminary data.</text>
</comment>
<gene>
    <name evidence="2" type="ORF">E2C06_19245</name>
</gene>
<feature type="region of interest" description="Disordered" evidence="1">
    <location>
        <begin position="429"/>
        <end position="449"/>
    </location>
</feature>
<organism evidence="2 3">
    <name type="scientific">Dankookia rubra</name>
    <dbReference type="NCBI Taxonomy" id="1442381"/>
    <lineage>
        <taxon>Bacteria</taxon>
        <taxon>Pseudomonadati</taxon>
        <taxon>Pseudomonadota</taxon>
        <taxon>Alphaproteobacteria</taxon>
        <taxon>Acetobacterales</taxon>
        <taxon>Roseomonadaceae</taxon>
        <taxon>Dankookia</taxon>
    </lineage>
</organism>
<keyword evidence="3" id="KW-1185">Reference proteome</keyword>
<dbReference type="OrthoDB" id="8237329at2"/>
<dbReference type="AlphaFoldDB" id="A0A4R5QE98"/>
<sequence>MFSESDHSTTAFQASQDKVALQHAVAMLGPDWQLLSPYASSSAAATAHGPSTPAILANPACGVLLLDIAPHISPAAVDWFRATLERIGFTDTCPGNLPVVHRVLPPQHLRRLPDIIDYALSWEPPLTIRPDLSWVSILREQLRTVPSEDARRVAADVRRKAPSELHEGADPPPPALPAALLLVVCGLLIAIGGGTAMMWRRLVPEPAASQLALNAGDDARSTVPATEGGGAWKLPEPPALSQLSEHEPSMDRIDSPSASEMPRLSKTEPAEIPSARLGTEDLDQTGVADSPGHDGAVPMIAGKDVVAPASLSNDTLAAGVATVEPEQAPASGGGVPNVTSAVPEEPVVVAEASPAPDGSAVLEPSPMPGDPSAEVAHAHVLANGSNGPSNEAELAVTPAGTAETPPQIIPDQQQSATSSVTAMVPAESTVGEPGISAGPAGPSSPSRSSDALLSNLLRRGDSMLALGDVSAARLFYERAATAGSGKAATALGKTYDPEMLARLGVPGSAGDATIAVRWYRVAQILGDPEAARLLNKTERLRP</sequence>
<feature type="region of interest" description="Disordered" evidence="1">
    <location>
        <begin position="151"/>
        <end position="172"/>
    </location>
</feature>
<dbReference type="Proteomes" id="UP000295096">
    <property type="component" value="Unassembled WGS sequence"/>
</dbReference>
<dbReference type="Gene3D" id="1.25.40.10">
    <property type="entry name" value="Tetratricopeptide repeat domain"/>
    <property type="match status" value="1"/>
</dbReference>
<protein>
    <recommendedName>
        <fullName evidence="4">Sel1 repeat family protein</fullName>
    </recommendedName>
</protein>
<proteinExistence type="predicted"/>
<feature type="compositionally biased region" description="Low complexity" evidence="1">
    <location>
        <begin position="431"/>
        <end position="449"/>
    </location>
</feature>
<reference evidence="2 3" key="1">
    <citation type="journal article" date="2016" name="J. Microbiol.">
        <title>Dankookia rubra gen. nov., sp. nov., an alphaproteobacterium isolated from sediment of a shallow stream.</title>
        <authorList>
            <person name="Kim W.H."/>
            <person name="Kim D.H."/>
            <person name="Kang K."/>
            <person name="Ahn T.Y."/>
        </authorList>
    </citation>
    <scope>NUCLEOTIDE SEQUENCE [LARGE SCALE GENOMIC DNA]</scope>
    <source>
        <strain evidence="2 3">JCM30602</strain>
    </source>
</reference>
<accession>A0A4R5QE98</accession>
<evidence type="ECO:0000313" key="2">
    <source>
        <dbReference type="EMBL" id="TDH60989.1"/>
    </source>
</evidence>
<feature type="compositionally biased region" description="Basic and acidic residues" evidence="1">
    <location>
        <begin position="151"/>
        <end position="169"/>
    </location>
</feature>
<evidence type="ECO:0008006" key="4">
    <source>
        <dbReference type="Google" id="ProtNLM"/>
    </source>
</evidence>
<evidence type="ECO:0000313" key="3">
    <source>
        <dbReference type="Proteomes" id="UP000295096"/>
    </source>
</evidence>
<feature type="compositionally biased region" description="Basic and acidic residues" evidence="1">
    <location>
        <begin position="244"/>
        <end position="254"/>
    </location>
</feature>
<evidence type="ECO:0000256" key="1">
    <source>
        <dbReference type="SAM" id="MobiDB-lite"/>
    </source>
</evidence>